<evidence type="ECO:0000256" key="6">
    <source>
        <dbReference type="ARBA" id="ARBA00023212"/>
    </source>
</evidence>
<evidence type="ECO:0000256" key="4">
    <source>
        <dbReference type="ARBA" id="ARBA00022737"/>
    </source>
</evidence>
<dbReference type="InterPro" id="IPR011990">
    <property type="entry name" value="TPR-like_helical_dom_sf"/>
</dbReference>
<evidence type="ECO:0000256" key="7">
    <source>
        <dbReference type="ARBA" id="ARBA00039966"/>
    </source>
</evidence>
<evidence type="ECO:0000256" key="2">
    <source>
        <dbReference type="ARBA" id="ARBA00011375"/>
    </source>
</evidence>
<keyword evidence="3" id="KW-0963">Cytoplasm</keyword>
<dbReference type="InterPro" id="IPR049039">
    <property type="entry name" value="RMD1-3_a_helical_rpt"/>
</dbReference>
<keyword evidence="6" id="KW-0206">Cytoskeleton</keyword>
<evidence type="ECO:0000313" key="11">
    <source>
        <dbReference type="Proteomes" id="UP001158986"/>
    </source>
</evidence>
<evidence type="ECO:0000256" key="9">
    <source>
        <dbReference type="SAM" id="SignalP"/>
    </source>
</evidence>
<evidence type="ECO:0000256" key="8">
    <source>
        <dbReference type="ARBA" id="ARBA00041958"/>
    </source>
</evidence>
<keyword evidence="11" id="KW-1185">Reference proteome</keyword>
<evidence type="ECO:0000313" key="10">
    <source>
        <dbReference type="EMBL" id="CAH0515220.1"/>
    </source>
</evidence>
<dbReference type="Gene3D" id="1.25.40.10">
    <property type="entry name" value="Tetratricopeptide repeat domain"/>
    <property type="match status" value="1"/>
</dbReference>
<evidence type="ECO:0000256" key="1">
    <source>
        <dbReference type="ARBA" id="ARBA00004245"/>
    </source>
</evidence>
<evidence type="ECO:0000256" key="3">
    <source>
        <dbReference type="ARBA" id="ARBA00022490"/>
    </source>
</evidence>
<comment type="caution">
    <text evidence="10">The sequence shown here is derived from an EMBL/GenBank/DDBJ whole genome shotgun (WGS) entry which is preliminary data.</text>
</comment>
<comment type="subcellular location">
    <subcellularLocation>
        <location evidence="1">Cytoplasm</location>
        <location evidence="1">Cytoskeleton</location>
    </subcellularLocation>
</comment>
<keyword evidence="4" id="KW-0677">Repeat</keyword>
<keyword evidence="9" id="KW-0732">Signal</keyword>
<sequence>MTLFAHCRGFMLLRALLVHRSARSLPRKHLAVFFQRQSFRICRRDYKRIIRLPLGSQPGLSLALLSLSALALGSASCASKFPMESADAVKAEELYNDDAFDRRDLLTMLKEMHAALPHDVGVIWRLARAAYDVSNLNFTSADEKKELTYYARDVIQKGLDLTKDVAAVHNWYGIILSSIGEYEGSKVSIANSYVIKSHWETSIKLNPSNPLTYYLLGRWCIAIADLSWLERKAAAVLFGTPPESSYDEALEFLLKAEELDPKRWKRRALLIAKVYQKKKDNIMAKEWVNKALAIPVCSEADANDHEEAYLLLSTL</sequence>
<protein>
    <recommendedName>
        <fullName evidence="7">Regulator of microtubule dynamics protein 1</fullName>
    </recommendedName>
    <alternativeName>
        <fullName evidence="8">Protein FAM82B</fullName>
    </alternativeName>
</protein>
<proteinExistence type="predicted"/>
<dbReference type="SUPFAM" id="SSF48452">
    <property type="entry name" value="TPR-like"/>
    <property type="match status" value="1"/>
</dbReference>
<comment type="subunit">
    <text evidence="2">Interacts with microtubules.</text>
</comment>
<feature type="signal peptide" evidence="9">
    <location>
        <begin position="1"/>
        <end position="15"/>
    </location>
</feature>
<keyword evidence="5" id="KW-0802">TPR repeat</keyword>
<name>A0ABN8CQ38_9STRA</name>
<gene>
    <name evidence="10" type="ORF">PBS001_LOCUS1938</name>
</gene>
<dbReference type="Pfam" id="PF21033">
    <property type="entry name" value="RMD1-3"/>
    <property type="match status" value="1"/>
</dbReference>
<feature type="chain" id="PRO_5047478878" description="Regulator of microtubule dynamics protein 1" evidence="9">
    <location>
        <begin position="16"/>
        <end position="315"/>
    </location>
</feature>
<reference evidence="10 11" key="1">
    <citation type="submission" date="2021-11" db="EMBL/GenBank/DDBJ databases">
        <authorList>
            <person name="Islam A."/>
            <person name="Islam S."/>
            <person name="Flora M.S."/>
            <person name="Rahman M."/>
            <person name="Ziaur R.M."/>
            <person name="Epstein J.H."/>
            <person name="Hassan M."/>
            <person name="Klassen M."/>
            <person name="Woodard K."/>
            <person name="Webb A."/>
            <person name="Webby R.J."/>
            <person name="El Zowalaty M.E."/>
        </authorList>
    </citation>
    <scope>NUCLEOTIDE SEQUENCE [LARGE SCALE GENOMIC DNA]</scope>
    <source>
        <strain evidence="10">Pbs1</strain>
    </source>
</reference>
<dbReference type="PANTHER" id="PTHR16056:SF16">
    <property type="entry name" value="REGULATOR OF MICROTUBULE DYNAMICS PROTEIN 1"/>
    <property type="match status" value="1"/>
</dbReference>
<organism evidence="10 11">
    <name type="scientific">Peronospora belbahrii</name>
    <dbReference type="NCBI Taxonomy" id="622444"/>
    <lineage>
        <taxon>Eukaryota</taxon>
        <taxon>Sar</taxon>
        <taxon>Stramenopiles</taxon>
        <taxon>Oomycota</taxon>
        <taxon>Peronosporomycetes</taxon>
        <taxon>Peronosporales</taxon>
        <taxon>Peronosporaceae</taxon>
        <taxon>Peronospora</taxon>
    </lineage>
</organism>
<accession>A0ABN8CQ38</accession>
<dbReference type="PANTHER" id="PTHR16056">
    <property type="entry name" value="REGULATOR OF MICROTUBULE DYNAMICS PROTEIN"/>
    <property type="match status" value="1"/>
</dbReference>
<dbReference type="EMBL" id="CAKLCB010000104">
    <property type="protein sequence ID" value="CAH0515220.1"/>
    <property type="molecule type" value="Genomic_DNA"/>
</dbReference>
<dbReference type="Proteomes" id="UP001158986">
    <property type="component" value="Unassembled WGS sequence"/>
</dbReference>
<evidence type="ECO:0000256" key="5">
    <source>
        <dbReference type="ARBA" id="ARBA00022803"/>
    </source>
</evidence>